<name>A0A5C8EBZ8_BRAPL</name>
<proteinExistence type="predicted"/>
<evidence type="ECO:0000313" key="2">
    <source>
        <dbReference type="Proteomes" id="UP000323176"/>
    </source>
</evidence>
<sequence length="44" mass="5188">MREKLKEYTHFYNNQRLISSLGYITIKERIKNIIASKSTISMAP</sequence>
<dbReference type="AlphaFoldDB" id="A0A5C8EBZ8"/>
<evidence type="ECO:0000313" key="1">
    <source>
        <dbReference type="EMBL" id="TXJ35255.1"/>
    </source>
</evidence>
<protein>
    <submittedName>
        <fullName evidence="1">Uncharacterized protein</fullName>
    </submittedName>
</protein>
<comment type="caution">
    <text evidence="1">The sequence shown here is derived from an EMBL/GenBank/DDBJ whole genome shotgun (WGS) entry which is preliminary data.</text>
</comment>
<accession>A0A5C8EBZ8</accession>
<gene>
    <name evidence="1" type="ORF">EPJ72_12680</name>
</gene>
<dbReference type="EMBL" id="SAXY01000078">
    <property type="protein sequence ID" value="TXJ35255.1"/>
    <property type="molecule type" value="Genomic_DNA"/>
</dbReference>
<organism evidence="1 2">
    <name type="scientific">Brachyspira pilosicoli</name>
    <name type="common">Serpulina pilosicoli</name>
    <dbReference type="NCBI Taxonomy" id="52584"/>
    <lineage>
        <taxon>Bacteria</taxon>
        <taxon>Pseudomonadati</taxon>
        <taxon>Spirochaetota</taxon>
        <taxon>Spirochaetia</taxon>
        <taxon>Brachyspirales</taxon>
        <taxon>Brachyspiraceae</taxon>
        <taxon>Brachyspira</taxon>
    </lineage>
</organism>
<dbReference type="Proteomes" id="UP000323176">
    <property type="component" value="Unassembled WGS sequence"/>
</dbReference>
<reference evidence="1 2" key="1">
    <citation type="journal article" date="1992" name="Lakartidningen">
        <title>[Penicillin V and not amoxicillin is the first choice preparation in acute otitis].</title>
        <authorList>
            <person name="Kamme C."/>
            <person name="Lundgren K."/>
            <person name="Prellner K."/>
        </authorList>
    </citation>
    <scope>NUCLEOTIDE SEQUENCE [LARGE SCALE GENOMIC DNA]</scope>
    <source>
        <strain evidence="1 2">PC5538III-hc</strain>
    </source>
</reference>